<feature type="compositionally biased region" description="Basic and acidic residues" evidence="1">
    <location>
        <begin position="518"/>
        <end position="528"/>
    </location>
</feature>
<feature type="region of interest" description="Disordered" evidence="1">
    <location>
        <begin position="165"/>
        <end position="196"/>
    </location>
</feature>
<feature type="region of interest" description="Disordered" evidence="1">
    <location>
        <begin position="558"/>
        <end position="608"/>
    </location>
</feature>
<keyword evidence="2" id="KW-0812">Transmembrane</keyword>
<feature type="compositionally biased region" description="Basic and acidic residues" evidence="1">
    <location>
        <begin position="438"/>
        <end position="447"/>
    </location>
</feature>
<proteinExistence type="predicted"/>
<reference evidence="3 4" key="1">
    <citation type="submission" date="2015-08" db="EMBL/GenBank/DDBJ databases">
        <title>Next Generation Sequencing and Analysis of the Genome of Puccinia sorghi L Schw, the Causal Agent of Maize Common Rust.</title>
        <authorList>
            <person name="Rochi L."/>
            <person name="Burguener G."/>
            <person name="Darino M."/>
            <person name="Turjanski A."/>
            <person name="Kreff E."/>
            <person name="Dieguez M.J."/>
            <person name="Sacco F."/>
        </authorList>
    </citation>
    <scope>NUCLEOTIDE SEQUENCE [LARGE SCALE GENOMIC DNA]</scope>
    <source>
        <strain evidence="3 4">RO10H11247</strain>
    </source>
</reference>
<feature type="region of interest" description="Disordered" evidence="1">
    <location>
        <begin position="319"/>
        <end position="543"/>
    </location>
</feature>
<feature type="region of interest" description="Disordered" evidence="1">
    <location>
        <begin position="239"/>
        <end position="285"/>
    </location>
</feature>
<evidence type="ECO:0000256" key="1">
    <source>
        <dbReference type="SAM" id="MobiDB-lite"/>
    </source>
</evidence>
<evidence type="ECO:0000313" key="3">
    <source>
        <dbReference type="EMBL" id="KNZ55902.1"/>
    </source>
</evidence>
<organism evidence="3 4">
    <name type="scientific">Puccinia sorghi</name>
    <dbReference type="NCBI Taxonomy" id="27349"/>
    <lineage>
        <taxon>Eukaryota</taxon>
        <taxon>Fungi</taxon>
        <taxon>Dikarya</taxon>
        <taxon>Basidiomycota</taxon>
        <taxon>Pucciniomycotina</taxon>
        <taxon>Pucciniomycetes</taxon>
        <taxon>Pucciniales</taxon>
        <taxon>Pucciniaceae</taxon>
        <taxon>Puccinia</taxon>
    </lineage>
</organism>
<keyword evidence="2" id="KW-0472">Membrane</keyword>
<protein>
    <submittedName>
        <fullName evidence="3">Uncharacterized protein</fullName>
    </submittedName>
</protein>
<evidence type="ECO:0000256" key="2">
    <source>
        <dbReference type="SAM" id="Phobius"/>
    </source>
</evidence>
<feature type="transmembrane region" description="Helical" evidence="2">
    <location>
        <begin position="91"/>
        <end position="113"/>
    </location>
</feature>
<dbReference type="VEuPathDB" id="FungiDB:VP01_2549g2"/>
<dbReference type="EMBL" id="LAVV01007446">
    <property type="protein sequence ID" value="KNZ55902.1"/>
    <property type="molecule type" value="Genomic_DNA"/>
</dbReference>
<sequence>MNVRSKPRSSPLSDPETRDYIGQLFNWYRRAVFCSSDSTHGNFERCFLCREFNPGNILLQRFLRGKLGRGGMLAARCCRGSSDLLPPRHMLFCYLFSDCFFPFSYVYILLSFFPEEGKLGANHHCNAPVVFNLKSRQASSNPEPHHSSSLTRTFLTEVRRKFSHPCSKEDTELNPNNKTPAKIADAGSAPEPHQDDNVATKALDSTFGQLNDAAAMAHQPFKSPGMFIILDIIHHIPPHERAESTPEPASPPPIENKVPSQVPDNSKPSDDPTGPITGSARLPVPTIVETCEPKTEVVSNAQESRLPQNPDPQIVAEEAANADASPNPPATEAEVPNSVPADVGSPGSTQDARVEVPLNPPSPANPVSSENAEHQASSEVTQLKPVTTGISDSAMQISDSHDTAVSLHEPVSVRTSPKLVLNSTSTKVNQPVLQDNSTPEHSDDVKAIKGAPETTENLTPPEASASEAKAEAAPTSKEPPPVTIAMPQEPSQSPPEEAPTKESISDPPQGETSKSPTKTKDESVDHVKPVLSAAGVLSEQMRTTELESNPVPFASTADIAEPVPSKAQPLTKAATQIEETPSDAVTHAPATQDSPTPPPQENSSPSPIRPQAMLQITTRIPKNPLQLNHQIKLCLLLKATETRPQDNFEADTHLQDNCPATLEPPIILNLMGNLLMALATYSKQLPSRLKYQPRLAQVGRRPKPLRILRSPWSPLLTQKKFHLQKDKLDLPIPADEGQLASKHLKRLTSHLTGLSLFNKRHLTPKPISQAPTPPEILQANMMPLLKTFCLSHWLSRRPNLAQSFRSPGLSKIHLLLKKLSSPILVRSHL</sequence>
<dbReference type="AlphaFoldDB" id="A0A0L6V5V5"/>
<gene>
    <name evidence="3" type="ORF">VP01_2549g2</name>
</gene>
<comment type="caution">
    <text evidence="3">The sequence shown here is derived from an EMBL/GenBank/DDBJ whole genome shotgun (WGS) entry which is preliminary data.</text>
</comment>
<evidence type="ECO:0000313" key="4">
    <source>
        <dbReference type="Proteomes" id="UP000037035"/>
    </source>
</evidence>
<keyword evidence="2" id="KW-1133">Transmembrane helix</keyword>
<name>A0A0L6V5V5_9BASI</name>
<feature type="compositionally biased region" description="Polar residues" evidence="1">
    <location>
        <begin position="365"/>
        <end position="398"/>
    </location>
</feature>
<feature type="compositionally biased region" description="Low complexity" evidence="1">
    <location>
        <begin position="459"/>
        <end position="476"/>
    </location>
</feature>
<feature type="compositionally biased region" description="Polar residues" evidence="1">
    <location>
        <begin position="421"/>
        <end position="437"/>
    </location>
</feature>
<keyword evidence="4" id="KW-1185">Reference proteome</keyword>
<accession>A0A0L6V5V5</accession>
<dbReference type="Proteomes" id="UP000037035">
    <property type="component" value="Unassembled WGS sequence"/>
</dbReference>